<sequence>MTEQVAEELRPVPWGWYGGIVVVTVLALVAVWANFDSIPDPMPVHWGPGGEADRFTDKSLGTAFLLVGLGPVILLAAGAGSAALIQSQARADGYPKRTAHELNRRRMGANLQQPALGALMLVLAVLMAASTAGSLLGWLGGVPMTVLLIGGIIALLGWFFVRMKRIGEHLDEVYPPDEPRERLKWGMFYFNPDDERTVIDMDGGSMTTFNFARPAAWGILAALLAPVALVVVLAVMTG</sequence>
<evidence type="ECO:0000256" key="1">
    <source>
        <dbReference type="SAM" id="Phobius"/>
    </source>
</evidence>
<dbReference type="AlphaFoldDB" id="M1NWQ3"/>
<gene>
    <name evidence="3" type="ORF">A605_04555</name>
</gene>
<dbReference type="STRING" id="1121362.A605_04555"/>
<feature type="domain" description="DUF1648" evidence="2">
    <location>
        <begin position="23"/>
        <end position="69"/>
    </location>
</feature>
<feature type="transmembrane region" description="Helical" evidence="1">
    <location>
        <begin position="115"/>
        <end position="136"/>
    </location>
</feature>
<reference evidence="3 4" key="1">
    <citation type="journal article" date="2012" name="Stand. Genomic Sci.">
        <title>Genome sequence of the halotolerant bacterium Corynebacterium halotolerans type strain YIM 70093(T) (= DSM 44683(T)).</title>
        <authorList>
            <person name="Ruckert C."/>
            <person name="Albersmeier A."/>
            <person name="Al-Dilaimi A."/>
            <person name="Niehaus K."/>
            <person name="Szczepanowski R."/>
            <person name="Kalinowski J."/>
        </authorList>
    </citation>
    <scope>NUCLEOTIDE SEQUENCE [LARGE SCALE GENOMIC DNA]</scope>
    <source>
        <strain evidence="3">YIM 70093</strain>
    </source>
</reference>
<dbReference type="EMBL" id="CP003697">
    <property type="protein sequence ID" value="AGF71920.1"/>
    <property type="molecule type" value="Genomic_DNA"/>
</dbReference>
<name>M1NWQ3_9CORY</name>
<dbReference type="PATRIC" id="fig|1121362.3.peg.915"/>
<feature type="transmembrane region" description="Helical" evidence="1">
    <location>
        <begin position="142"/>
        <end position="161"/>
    </location>
</feature>
<keyword evidence="1" id="KW-1133">Transmembrane helix</keyword>
<feature type="transmembrane region" description="Helical" evidence="1">
    <location>
        <begin position="63"/>
        <end position="85"/>
    </location>
</feature>
<dbReference type="KEGG" id="chn:A605_04555"/>
<evidence type="ECO:0000259" key="2">
    <source>
        <dbReference type="Pfam" id="PF07853"/>
    </source>
</evidence>
<keyword evidence="4" id="KW-1185">Reference proteome</keyword>
<dbReference type="RefSeq" id="WP_015400339.1">
    <property type="nucleotide sequence ID" value="NC_020302.1"/>
</dbReference>
<keyword evidence="1" id="KW-0812">Transmembrane</keyword>
<proteinExistence type="predicted"/>
<organism evidence="3 4">
    <name type="scientific">Corynebacterium halotolerans YIM 70093 = DSM 44683</name>
    <dbReference type="NCBI Taxonomy" id="1121362"/>
    <lineage>
        <taxon>Bacteria</taxon>
        <taxon>Bacillati</taxon>
        <taxon>Actinomycetota</taxon>
        <taxon>Actinomycetes</taxon>
        <taxon>Mycobacteriales</taxon>
        <taxon>Corynebacteriaceae</taxon>
        <taxon>Corynebacterium</taxon>
    </lineage>
</organism>
<dbReference type="HOGENOM" id="CLU_1164327_0_0_11"/>
<protein>
    <recommendedName>
        <fullName evidence="2">DUF1648 domain-containing protein</fullName>
    </recommendedName>
</protein>
<feature type="transmembrane region" description="Helical" evidence="1">
    <location>
        <begin position="12"/>
        <end position="33"/>
    </location>
</feature>
<evidence type="ECO:0000313" key="4">
    <source>
        <dbReference type="Proteomes" id="UP000011723"/>
    </source>
</evidence>
<evidence type="ECO:0000313" key="3">
    <source>
        <dbReference type="EMBL" id="AGF71920.1"/>
    </source>
</evidence>
<dbReference type="OrthoDB" id="9808690at2"/>
<accession>M1NWQ3</accession>
<dbReference type="Proteomes" id="UP000011723">
    <property type="component" value="Chromosome"/>
</dbReference>
<dbReference type="eggNOG" id="COG4194">
    <property type="taxonomic scope" value="Bacteria"/>
</dbReference>
<keyword evidence="1" id="KW-0472">Membrane</keyword>
<dbReference type="InterPro" id="IPR012867">
    <property type="entry name" value="DUF1648"/>
</dbReference>
<feature type="transmembrane region" description="Helical" evidence="1">
    <location>
        <begin position="215"/>
        <end position="236"/>
    </location>
</feature>
<dbReference type="Pfam" id="PF07853">
    <property type="entry name" value="DUF1648"/>
    <property type="match status" value="1"/>
</dbReference>